<sequence>MASDVDTLLHDVLVFMQQLLQQQALPPESQDELRALVARLRQADGAYRPSYLDMKGTLSLRRMHPGLAEPQSPTARWSDFSAAGDDTDSGARQRTTSADSGDLDTSADCSECLDDSNDDWPPRGVSSPGTSPVAAVLWGSADGQRVPLPQAPTCLRPDLSPDWAVSAAAARGLALHCGAVYRAAPGRWFRRRGWAALLPAPARLLVFSGARSSRPRLVLLLAPLAPAPAAPGPAPAPPAPCCDPCCAVYAARPRHQGPAFELCCPGRKTHQLWVSDEKEAQAWVEAIRRAPQQQPEQPSVSTASSPSPPPAPSADGDSHGASDGTPVGIDPSARSGSRSVSFVSETHRASCAEVPAPARAPQDVDQAPPPPPLTPPPPPAPEDLQQEYESMMAGSEEIYHDIGSPEPAIVGAGRGSPHQALGLCPSYANLQLLPGAASIVPGETVDSAEAEDPDDQTKPDLYDDVAAHPLAPEYCNVGRDPDEDHALGEHLYDDIGPTETRTSVYELIQEPNQKKFWKGVTKTEIR</sequence>
<dbReference type="AlphaFoldDB" id="A0AAE1I0Q4"/>
<evidence type="ECO:0000313" key="2">
    <source>
        <dbReference type="EMBL" id="KAK3930001.1"/>
    </source>
</evidence>
<protein>
    <recommendedName>
        <fullName evidence="4">PH domain-containing protein</fullName>
    </recommendedName>
</protein>
<evidence type="ECO:0000256" key="1">
    <source>
        <dbReference type="SAM" id="MobiDB-lite"/>
    </source>
</evidence>
<dbReference type="SUPFAM" id="SSF50729">
    <property type="entry name" value="PH domain-like"/>
    <property type="match status" value="1"/>
</dbReference>
<dbReference type="Proteomes" id="UP001219518">
    <property type="component" value="Unassembled WGS sequence"/>
</dbReference>
<dbReference type="EMBL" id="JAHWGI010001407">
    <property type="protein sequence ID" value="KAK3930001.1"/>
    <property type="molecule type" value="Genomic_DNA"/>
</dbReference>
<feature type="region of interest" description="Disordered" evidence="1">
    <location>
        <begin position="64"/>
        <end position="129"/>
    </location>
</feature>
<evidence type="ECO:0000313" key="3">
    <source>
        <dbReference type="Proteomes" id="UP001219518"/>
    </source>
</evidence>
<comment type="caution">
    <text evidence="2">The sequence shown here is derived from an EMBL/GenBank/DDBJ whole genome shotgun (WGS) entry which is preliminary data.</text>
</comment>
<feature type="region of interest" description="Disordered" evidence="1">
    <location>
        <begin position="290"/>
        <end position="384"/>
    </location>
</feature>
<reference evidence="2" key="1">
    <citation type="submission" date="2021-07" db="EMBL/GenBank/DDBJ databases">
        <authorList>
            <person name="Catto M.A."/>
            <person name="Jacobson A."/>
            <person name="Kennedy G."/>
            <person name="Labadie P."/>
            <person name="Hunt B.G."/>
            <person name="Srinivasan R."/>
        </authorList>
    </citation>
    <scope>NUCLEOTIDE SEQUENCE</scope>
    <source>
        <strain evidence="2">PL_HMW_Pooled</strain>
        <tissue evidence="2">Head</tissue>
    </source>
</reference>
<feature type="compositionally biased region" description="Polar residues" evidence="1">
    <location>
        <begin position="90"/>
        <end position="99"/>
    </location>
</feature>
<gene>
    <name evidence="2" type="ORF">KUF71_020985</name>
</gene>
<reference evidence="2" key="2">
    <citation type="journal article" date="2023" name="BMC Genomics">
        <title>Pest status, molecular evolution, and epigenetic factors derived from the genome assembly of Frankliniella fusca, a thysanopteran phytovirus vector.</title>
        <authorList>
            <person name="Catto M.A."/>
            <person name="Labadie P.E."/>
            <person name="Jacobson A.L."/>
            <person name="Kennedy G.G."/>
            <person name="Srinivasan R."/>
            <person name="Hunt B.G."/>
        </authorList>
    </citation>
    <scope>NUCLEOTIDE SEQUENCE</scope>
    <source>
        <strain evidence="2">PL_HMW_Pooled</strain>
    </source>
</reference>
<name>A0AAE1I0Q4_9NEOP</name>
<feature type="compositionally biased region" description="Pro residues" evidence="1">
    <location>
        <begin position="367"/>
        <end position="381"/>
    </location>
</feature>
<evidence type="ECO:0008006" key="4">
    <source>
        <dbReference type="Google" id="ProtNLM"/>
    </source>
</evidence>
<accession>A0AAE1I0Q4</accession>
<proteinExistence type="predicted"/>
<feature type="compositionally biased region" description="Polar residues" evidence="1">
    <location>
        <begin position="334"/>
        <end position="344"/>
    </location>
</feature>
<keyword evidence="3" id="KW-1185">Reference proteome</keyword>
<feature type="compositionally biased region" description="Low complexity" evidence="1">
    <location>
        <begin position="354"/>
        <end position="366"/>
    </location>
</feature>
<organism evidence="2 3">
    <name type="scientific">Frankliniella fusca</name>
    <dbReference type="NCBI Taxonomy" id="407009"/>
    <lineage>
        <taxon>Eukaryota</taxon>
        <taxon>Metazoa</taxon>
        <taxon>Ecdysozoa</taxon>
        <taxon>Arthropoda</taxon>
        <taxon>Hexapoda</taxon>
        <taxon>Insecta</taxon>
        <taxon>Pterygota</taxon>
        <taxon>Neoptera</taxon>
        <taxon>Paraneoptera</taxon>
        <taxon>Thysanoptera</taxon>
        <taxon>Terebrantia</taxon>
        <taxon>Thripoidea</taxon>
        <taxon>Thripidae</taxon>
        <taxon>Frankliniella</taxon>
    </lineage>
</organism>